<dbReference type="Gene3D" id="3.90.70.10">
    <property type="entry name" value="Cysteine proteinases"/>
    <property type="match status" value="1"/>
</dbReference>
<sequence length="392" mass="44086">MKYAILPLIGALSLSAFGQDNLVNQANANATEAGPGYQFETLIDLEATPVKNQYSSGTCWSYATSSFVESEMIRMGKDPIDLSEMFTVRQVYIDKADKYVRLHGFLNFAQGGALPDVMYVIKHYGAVPEEVYRGLNYGTEMNEHGELEAALKGILDAVIENKNRSGITPAWKIGFDAYLSAYLGEYPAEFEYNGKKYTPRSFADDVVGIDPDEYIQLTSWTHNPYDTEVQIQVQDNWTWGSSINVELDEMMKNIDHALEEGYTVAWAADIERGWFSLPTGLALAPAGWDDMESAEKTACFEAPVAQMEVTPEIRQASYDNYETTDDHAMQITGKVKDQNGNIYYIVKNSWGDRENDFRTGYIYASEAYVRMKTISVMMHEDALTSHVEDLVD</sequence>
<keyword evidence="1 4" id="KW-0645">Protease</keyword>
<evidence type="ECO:0000256" key="5">
    <source>
        <dbReference type="PIRSR" id="PIRSR005700-1"/>
    </source>
</evidence>
<name>A0A6L3ZI38_9FLAO</name>
<evidence type="ECO:0000256" key="4">
    <source>
        <dbReference type="PIRNR" id="PIRNR005700"/>
    </source>
</evidence>
<accession>A0A6L3ZI38</accession>
<dbReference type="GO" id="GO:0070005">
    <property type="term" value="F:cysteine-type aminopeptidase activity"/>
    <property type="evidence" value="ECO:0007669"/>
    <property type="project" value="InterPro"/>
</dbReference>
<dbReference type="GO" id="GO:0043418">
    <property type="term" value="P:homocysteine catabolic process"/>
    <property type="evidence" value="ECO:0007669"/>
    <property type="project" value="TreeGrafter"/>
</dbReference>
<dbReference type="EMBL" id="WBVQ01000001">
    <property type="protein sequence ID" value="KAB2817676.1"/>
    <property type="molecule type" value="Genomic_DNA"/>
</dbReference>
<evidence type="ECO:0000256" key="3">
    <source>
        <dbReference type="ARBA" id="ARBA00022807"/>
    </source>
</evidence>
<dbReference type="Proteomes" id="UP000484164">
    <property type="component" value="Unassembled WGS sequence"/>
</dbReference>
<evidence type="ECO:0000313" key="8">
    <source>
        <dbReference type="Proteomes" id="UP000484164"/>
    </source>
</evidence>
<feature type="active site" evidence="5">
    <location>
        <position position="327"/>
    </location>
</feature>
<keyword evidence="4 7" id="KW-0031">Aminopeptidase</keyword>
<keyword evidence="8" id="KW-1185">Reference proteome</keyword>
<dbReference type="InterPro" id="IPR000169">
    <property type="entry name" value="Pept_cys_AS"/>
</dbReference>
<dbReference type="PROSITE" id="PS00139">
    <property type="entry name" value="THIOL_PROTEASE_CYS"/>
    <property type="match status" value="1"/>
</dbReference>
<dbReference type="Pfam" id="PF03051">
    <property type="entry name" value="Peptidase_C1_2"/>
    <property type="match status" value="1"/>
</dbReference>
<dbReference type="GO" id="GO:0006508">
    <property type="term" value="P:proteolysis"/>
    <property type="evidence" value="ECO:0007669"/>
    <property type="project" value="UniProtKB-KW"/>
</dbReference>
<dbReference type="PANTHER" id="PTHR10363:SF2">
    <property type="entry name" value="BLEOMYCIN HYDROLASE"/>
    <property type="match status" value="1"/>
</dbReference>
<evidence type="ECO:0000256" key="6">
    <source>
        <dbReference type="SAM" id="SignalP"/>
    </source>
</evidence>
<dbReference type="InterPro" id="IPR038765">
    <property type="entry name" value="Papain-like_cys_pep_sf"/>
</dbReference>
<keyword evidence="3 4" id="KW-0788">Thiol protease</keyword>
<dbReference type="OrthoDB" id="9814054at2"/>
<dbReference type="GO" id="GO:0009636">
    <property type="term" value="P:response to toxic substance"/>
    <property type="evidence" value="ECO:0007669"/>
    <property type="project" value="TreeGrafter"/>
</dbReference>
<feature type="signal peptide" evidence="6">
    <location>
        <begin position="1"/>
        <end position="18"/>
    </location>
</feature>
<feature type="chain" id="PRO_5026898037" description="Aminopeptidase" evidence="6">
    <location>
        <begin position="19"/>
        <end position="392"/>
    </location>
</feature>
<dbReference type="InterPro" id="IPR004134">
    <property type="entry name" value="Peptidase_C1B"/>
</dbReference>
<dbReference type="GO" id="GO:0005737">
    <property type="term" value="C:cytoplasm"/>
    <property type="evidence" value="ECO:0007669"/>
    <property type="project" value="TreeGrafter"/>
</dbReference>
<protein>
    <recommendedName>
        <fullName evidence="4">Aminopeptidase</fullName>
    </recommendedName>
</protein>
<dbReference type="PIRSF" id="PIRSF005700">
    <property type="entry name" value="PepC"/>
    <property type="match status" value="1"/>
</dbReference>
<evidence type="ECO:0000256" key="1">
    <source>
        <dbReference type="ARBA" id="ARBA00022670"/>
    </source>
</evidence>
<evidence type="ECO:0000313" key="7">
    <source>
        <dbReference type="EMBL" id="KAB2817676.1"/>
    </source>
</evidence>
<feature type="active site" evidence="5">
    <location>
        <position position="348"/>
    </location>
</feature>
<feature type="active site" evidence="5">
    <location>
        <position position="59"/>
    </location>
</feature>
<dbReference type="SUPFAM" id="SSF54001">
    <property type="entry name" value="Cysteine proteinases"/>
    <property type="match status" value="1"/>
</dbReference>
<comment type="similarity">
    <text evidence="4">Belongs to the peptidase C1 family.</text>
</comment>
<dbReference type="PANTHER" id="PTHR10363">
    <property type="entry name" value="BLEOMYCIN HYDROLASE"/>
    <property type="match status" value="1"/>
</dbReference>
<organism evidence="7 8">
    <name type="scientific">Phaeocystidibacter marisrubri</name>
    <dbReference type="NCBI Taxonomy" id="1577780"/>
    <lineage>
        <taxon>Bacteria</taxon>
        <taxon>Pseudomonadati</taxon>
        <taxon>Bacteroidota</taxon>
        <taxon>Flavobacteriia</taxon>
        <taxon>Flavobacteriales</taxon>
        <taxon>Phaeocystidibacteraceae</taxon>
        <taxon>Phaeocystidibacter</taxon>
    </lineage>
</organism>
<dbReference type="RefSeq" id="WP_151692364.1">
    <property type="nucleotide sequence ID" value="NZ_BMGX01000002.1"/>
</dbReference>
<proteinExistence type="inferred from homology"/>
<dbReference type="AlphaFoldDB" id="A0A6L3ZI38"/>
<keyword evidence="2 4" id="KW-0378">Hydrolase</keyword>
<gene>
    <name evidence="7" type="ORF">F8C82_04540</name>
</gene>
<comment type="caution">
    <text evidence="7">The sequence shown here is derived from an EMBL/GenBank/DDBJ whole genome shotgun (WGS) entry which is preliminary data.</text>
</comment>
<evidence type="ECO:0000256" key="2">
    <source>
        <dbReference type="ARBA" id="ARBA00022801"/>
    </source>
</evidence>
<keyword evidence="6" id="KW-0732">Signal</keyword>
<reference evidence="7 8" key="1">
    <citation type="submission" date="2019-10" db="EMBL/GenBank/DDBJ databases">
        <title>Genome sequence of Phaeocystidibacter marisrubri JCM30614 (type strain).</title>
        <authorList>
            <person name="Bowman J.P."/>
        </authorList>
    </citation>
    <scope>NUCLEOTIDE SEQUENCE [LARGE SCALE GENOMIC DNA]</scope>
    <source>
        <strain evidence="7 8">JCM 30614</strain>
    </source>
</reference>